<sequence length="87" mass="9023">MDLTLLTGLVVGLGGAAAGVIAALASYQKATASRTTDRSMLLIIFDTLESKGALDLLPPRVRRYLRTIAGQDSTPGSDDDAESSVDA</sequence>
<feature type="compositionally biased region" description="Acidic residues" evidence="1">
    <location>
        <begin position="77"/>
        <end position="87"/>
    </location>
</feature>
<keyword evidence="3" id="KW-1185">Reference proteome</keyword>
<gene>
    <name evidence="2" type="ORF">BKA15_000187</name>
</gene>
<evidence type="ECO:0000313" key="2">
    <source>
        <dbReference type="EMBL" id="NYE68858.1"/>
    </source>
</evidence>
<protein>
    <submittedName>
        <fullName evidence="2">Uncharacterized protein</fullName>
    </submittedName>
</protein>
<organism evidence="2 3">
    <name type="scientific">Microlunatus parietis</name>
    <dbReference type="NCBI Taxonomy" id="682979"/>
    <lineage>
        <taxon>Bacteria</taxon>
        <taxon>Bacillati</taxon>
        <taxon>Actinomycetota</taxon>
        <taxon>Actinomycetes</taxon>
        <taxon>Propionibacteriales</taxon>
        <taxon>Propionibacteriaceae</taxon>
        <taxon>Microlunatus</taxon>
    </lineage>
</organism>
<dbReference type="AlphaFoldDB" id="A0A7Y9I295"/>
<evidence type="ECO:0000313" key="3">
    <source>
        <dbReference type="Proteomes" id="UP000569914"/>
    </source>
</evidence>
<proteinExistence type="predicted"/>
<name>A0A7Y9I295_9ACTN</name>
<reference evidence="2 3" key="1">
    <citation type="submission" date="2020-07" db="EMBL/GenBank/DDBJ databases">
        <title>Sequencing the genomes of 1000 actinobacteria strains.</title>
        <authorList>
            <person name="Klenk H.-P."/>
        </authorList>
    </citation>
    <scope>NUCLEOTIDE SEQUENCE [LARGE SCALE GENOMIC DNA]</scope>
    <source>
        <strain evidence="2 3">DSM 22083</strain>
    </source>
</reference>
<comment type="caution">
    <text evidence="2">The sequence shown here is derived from an EMBL/GenBank/DDBJ whole genome shotgun (WGS) entry which is preliminary data.</text>
</comment>
<accession>A0A7Y9I295</accession>
<dbReference type="Proteomes" id="UP000569914">
    <property type="component" value="Unassembled WGS sequence"/>
</dbReference>
<feature type="region of interest" description="Disordered" evidence="1">
    <location>
        <begin position="68"/>
        <end position="87"/>
    </location>
</feature>
<dbReference type="RefSeq" id="WP_179747728.1">
    <property type="nucleotide sequence ID" value="NZ_JACCBU010000001.1"/>
</dbReference>
<evidence type="ECO:0000256" key="1">
    <source>
        <dbReference type="SAM" id="MobiDB-lite"/>
    </source>
</evidence>
<dbReference type="EMBL" id="JACCBU010000001">
    <property type="protein sequence ID" value="NYE68858.1"/>
    <property type="molecule type" value="Genomic_DNA"/>
</dbReference>